<dbReference type="RefSeq" id="WP_008697649.1">
    <property type="nucleotide sequence ID" value="NZ_KE161008.1"/>
</dbReference>
<feature type="domain" description="Glycosyl transferase family 1" evidence="1">
    <location>
        <begin position="185"/>
        <end position="348"/>
    </location>
</feature>
<dbReference type="PATRIC" id="fig|457404.5.peg.2062"/>
<reference evidence="2 3" key="1">
    <citation type="submission" date="2012-07" db="EMBL/GenBank/DDBJ databases">
        <title>The Genome Sequence of Fusobacterium ulcerans 12_1B.</title>
        <authorList>
            <consortium name="The Broad Institute Genome Sequencing Platform"/>
            <person name="Earl A."/>
            <person name="Ward D."/>
            <person name="Feldgarden M."/>
            <person name="Gevers D."/>
            <person name="Strauss J."/>
            <person name="Ambrose C.E."/>
            <person name="Allen-Vercoe E."/>
            <person name="Walker B."/>
            <person name="Young S.K."/>
            <person name="Zeng Q."/>
            <person name="Gargeya S."/>
            <person name="Fitzgerald M."/>
            <person name="Haas B."/>
            <person name="Abouelleil A."/>
            <person name="Alvarado L."/>
            <person name="Arachchi H.M."/>
            <person name="Berlin A.M."/>
            <person name="Chapman S.B."/>
            <person name="Goldberg J."/>
            <person name="Griggs A."/>
            <person name="Gujja S."/>
            <person name="Hansen M."/>
            <person name="Howarth C."/>
            <person name="Imamovic A."/>
            <person name="Larimer J."/>
            <person name="McCowen C."/>
            <person name="Montmayeur A."/>
            <person name="Murphy C."/>
            <person name="Neiman D."/>
            <person name="Pearson M."/>
            <person name="Priest M."/>
            <person name="Roberts A."/>
            <person name="Saif S."/>
            <person name="Shea T."/>
            <person name="Sisk P."/>
            <person name="Sykes S."/>
            <person name="Wortman J."/>
            <person name="Nusbaum C."/>
            <person name="Birren B."/>
        </authorList>
    </citation>
    <scope>NUCLEOTIDE SEQUENCE [LARGE SCALE GENOMIC DNA]</scope>
    <source>
        <strain evidence="2 3">12_1B</strain>
    </source>
</reference>
<dbReference type="Pfam" id="PF00534">
    <property type="entry name" value="Glycos_transf_1"/>
    <property type="match status" value="1"/>
</dbReference>
<accession>H1PUF5</accession>
<evidence type="ECO:0000313" key="2">
    <source>
        <dbReference type="EMBL" id="EHO80370.1"/>
    </source>
</evidence>
<dbReference type="EMBL" id="AGWJ02000021">
    <property type="protein sequence ID" value="EHO80370.1"/>
    <property type="molecule type" value="Genomic_DNA"/>
</dbReference>
<evidence type="ECO:0000313" key="3">
    <source>
        <dbReference type="Proteomes" id="UP000003233"/>
    </source>
</evidence>
<evidence type="ECO:0000259" key="1">
    <source>
        <dbReference type="Pfam" id="PF00534"/>
    </source>
</evidence>
<dbReference type="InterPro" id="IPR050194">
    <property type="entry name" value="Glycosyltransferase_grp1"/>
</dbReference>
<dbReference type="GO" id="GO:0016757">
    <property type="term" value="F:glycosyltransferase activity"/>
    <property type="evidence" value="ECO:0007669"/>
    <property type="project" value="InterPro"/>
</dbReference>
<dbReference type="InterPro" id="IPR001296">
    <property type="entry name" value="Glyco_trans_1"/>
</dbReference>
<proteinExistence type="predicted"/>
<organism evidence="2 3">
    <name type="scientific">Fusobacterium ulcerans 12-1B</name>
    <dbReference type="NCBI Taxonomy" id="457404"/>
    <lineage>
        <taxon>Bacteria</taxon>
        <taxon>Fusobacteriati</taxon>
        <taxon>Fusobacteriota</taxon>
        <taxon>Fusobacteriia</taxon>
        <taxon>Fusobacteriales</taxon>
        <taxon>Fusobacteriaceae</taxon>
        <taxon>Fusobacterium</taxon>
    </lineage>
</organism>
<sequence>MKKILLLGPFSINKEGITGQSIANETLYNGLKDKYSVDKINTYKNIGFENKEDQGKFKVKKFLKIIISIFNEISLMMKNKYDVIYMTPGQSYLGFLRFAPYMMCAFFLDKPCYVHIHGGNFRNMYNAQSKMRKKILEYFFKRIAGVIVLGESLKKMFEGLIDAKKIFVCENGVQDEIIATKEEIENKKNQFFSKEKKKILYLSNLMKEKGILEVLEVSKCFKENEIEFNLAGDIEPNIKEIVEKYLKEYPQKLFYHGIVNGIYKKKLLLDSDTFILPSYDEGQPISILEAYVNGCAVITDENIGGIKDIFKDSMNGKNCKIKNIESIYSAIKNILNGNEFIEKNYEYGINKFSKDCFIERIEKIIIKNKNGEL</sequence>
<dbReference type="SUPFAM" id="SSF53756">
    <property type="entry name" value="UDP-Glycosyltransferase/glycogen phosphorylase"/>
    <property type="match status" value="1"/>
</dbReference>
<keyword evidence="3" id="KW-1185">Reference proteome</keyword>
<dbReference type="PANTHER" id="PTHR45947">
    <property type="entry name" value="SULFOQUINOVOSYL TRANSFERASE SQD2"/>
    <property type="match status" value="1"/>
</dbReference>
<dbReference type="Gene3D" id="3.40.50.2000">
    <property type="entry name" value="Glycogen Phosphorylase B"/>
    <property type="match status" value="2"/>
</dbReference>
<dbReference type="HOGENOM" id="CLU_009583_14_0_0"/>
<gene>
    <name evidence="2" type="ORF">HMPREF0402_02048</name>
</gene>
<dbReference type="PANTHER" id="PTHR45947:SF15">
    <property type="entry name" value="TEICHURONIC ACID BIOSYNTHESIS GLYCOSYLTRANSFERASE TUAC-RELATED"/>
    <property type="match status" value="1"/>
</dbReference>
<comment type="caution">
    <text evidence="2">The sequence shown here is derived from an EMBL/GenBank/DDBJ whole genome shotgun (WGS) entry which is preliminary data.</text>
</comment>
<dbReference type="BioCyc" id="FSP457404-HMP:GTSQ-2070-MONOMER"/>
<dbReference type="AlphaFoldDB" id="H1PUF5"/>
<dbReference type="CDD" id="cd03801">
    <property type="entry name" value="GT4_PimA-like"/>
    <property type="match status" value="1"/>
</dbReference>
<name>H1PUF5_9FUSO</name>
<dbReference type="Proteomes" id="UP000003233">
    <property type="component" value="Unassembled WGS sequence"/>
</dbReference>
<protein>
    <recommendedName>
        <fullName evidence="1">Glycosyl transferase family 1 domain-containing protein</fullName>
    </recommendedName>
</protein>